<dbReference type="RefSeq" id="WP_321561993.1">
    <property type="nucleotide sequence ID" value="NZ_CP139558.1"/>
</dbReference>
<proteinExistence type="predicted"/>
<evidence type="ECO:0000256" key="1">
    <source>
        <dbReference type="SAM" id="Phobius"/>
    </source>
</evidence>
<protein>
    <submittedName>
        <fullName evidence="2">Pentapeptide repeat-containing protein</fullName>
    </submittedName>
</protein>
<organism evidence="2 3">
    <name type="scientific">Mucilaginibacter sabulilitoris</name>
    <dbReference type="NCBI Taxonomy" id="1173583"/>
    <lineage>
        <taxon>Bacteria</taxon>
        <taxon>Pseudomonadati</taxon>
        <taxon>Bacteroidota</taxon>
        <taxon>Sphingobacteriia</taxon>
        <taxon>Sphingobacteriales</taxon>
        <taxon>Sphingobacteriaceae</taxon>
        <taxon>Mucilaginibacter</taxon>
    </lineage>
</organism>
<name>A0ABZ0TIH0_9SPHI</name>
<evidence type="ECO:0000313" key="3">
    <source>
        <dbReference type="Proteomes" id="UP001324380"/>
    </source>
</evidence>
<reference evidence="2 3" key="1">
    <citation type="submission" date="2023-11" db="EMBL/GenBank/DDBJ databases">
        <title>Analysis of the Genomes of Mucilaginibacter gossypii cycad 4 and M. sabulilitoris SNA2: microbes with the potential for plant growth promotion.</title>
        <authorList>
            <person name="Hirsch A.M."/>
            <person name="Humm E."/>
            <person name="Rubbi M."/>
            <person name="Del Vecchio G."/>
            <person name="Ha S.M."/>
            <person name="Pellegrini M."/>
            <person name="Gunsalus R.P."/>
        </authorList>
    </citation>
    <scope>NUCLEOTIDE SEQUENCE [LARGE SCALE GENOMIC DNA]</scope>
    <source>
        <strain evidence="2 3">SNA2</strain>
    </source>
</reference>
<sequence length="531" mass="60928">MKSNKRLFKLKFSGKDLAKILSEDIGQKASFLDITRCYIYDGLNCSHKNINWNLGVELSYFDGEILFDNAILKRSIGFERCAFLNGFSAENAVFEDQFYLDRSYVQKGVYCNGAVFQGPLDLSSDYFDNDDGTPVNISVSFRNAKIQKEVTFNHSIFDVAVIFDEAVFNAHTSFNRAIFHGDESFDRTQFNDLTSFQGIRIAGLMRFSKVKFQKSAFFQSIDTLSGSESNDVRGTLCFFGAEFQGKVFFDNSRLNSILFPISNINFYRKAQDIEQDFEGLLCKNLASFKSLNCRTIDLYGAEFQNFVDFSNADIGDYLNFDNVIFEDKVSFYQTHFPGTERDKLKKTTIGVSFENVRFAKEIELDYNQIINWKLADNSARVWANLEHEFKISDNLLAQNQAMYQKNILLKKGFTSEISYLFWGFGVRPIRVLFWLFLLQLMFVATYWTQTSALGLDGFIGKKTLSRFKFVWSFSRKTAVSLSYGVTHSKTPFFKGLTVIHAILIKVLLVFFLISLSNVSPLLHEIFSKLLP</sequence>
<accession>A0ABZ0TIH0</accession>
<feature type="transmembrane region" description="Helical" evidence="1">
    <location>
        <begin position="498"/>
        <end position="518"/>
    </location>
</feature>
<keyword evidence="3" id="KW-1185">Reference proteome</keyword>
<dbReference type="Proteomes" id="UP001324380">
    <property type="component" value="Chromosome"/>
</dbReference>
<keyword evidence="1" id="KW-0472">Membrane</keyword>
<evidence type="ECO:0000313" key="2">
    <source>
        <dbReference type="EMBL" id="WPU92833.1"/>
    </source>
</evidence>
<keyword evidence="1" id="KW-1133">Transmembrane helix</keyword>
<gene>
    <name evidence="2" type="ORF">SNE25_26265</name>
</gene>
<dbReference type="EMBL" id="CP139558">
    <property type="protein sequence ID" value="WPU92833.1"/>
    <property type="molecule type" value="Genomic_DNA"/>
</dbReference>
<keyword evidence="1" id="KW-0812">Transmembrane</keyword>
<feature type="transmembrane region" description="Helical" evidence="1">
    <location>
        <begin position="431"/>
        <end position="448"/>
    </location>
</feature>